<comment type="caution">
    <text evidence="1">The sequence shown here is derived from an EMBL/GenBank/DDBJ whole genome shotgun (WGS) entry which is preliminary data.</text>
</comment>
<accession>A0A9D4LCX8</accession>
<dbReference type="Proteomes" id="UP000828390">
    <property type="component" value="Unassembled WGS sequence"/>
</dbReference>
<evidence type="ECO:0000313" key="2">
    <source>
        <dbReference type="Proteomes" id="UP000828390"/>
    </source>
</evidence>
<sequence>MSVARLTPSLFIAFSHHHPQQQAVSFPLIVTLQRNEIVRSTSHLYQSGLQQLPIARVS</sequence>
<gene>
    <name evidence="1" type="ORF">DPMN_097435</name>
</gene>
<proteinExistence type="predicted"/>
<organism evidence="1 2">
    <name type="scientific">Dreissena polymorpha</name>
    <name type="common">Zebra mussel</name>
    <name type="synonym">Mytilus polymorpha</name>
    <dbReference type="NCBI Taxonomy" id="45954"/>
    <lineage>
        <taxon>Eukaryota</taxon>
        <taxon>Metazoa</taxon>
        <taxon>Spiralia</taxon>
        <taxon>Lophotrochozoa</taxon>
        <taxon>Mollusca</taxon>
        <taxon>Bivalvia</taxon>
        <taxon>Autobranchia</taxon>
        <taxon>Heteroconchia</taxon>
        <taxon>Euheterodonta</taxon>
        <taxon>Imparidentia</taxon>
        <taxon>Neoheterodontei</taxon>
        <taxon>Myida</taxon>
        <taxon>Dreissenoidea</taxon>
        <taxon>Dreissenidae</taxon>
        <taxon>Dreissena</taxon>
    </lineage>
</organism>
<keyword evidence="2" id="KW-1185">Reference proteome</keyword>
<protein>
    <submittedName>
        <fullName evidence="1">Uncharacterized protein</fullName>
    </submittedName>
</protein>
<name>A0A9D4LCX8_DREPO</name>
<reference evidence="1" key="1">
    <citation type="journal article" date="2019" name="bioRxiv">
        <title>The Genome of the Zebra Mussel, Dreissena polymorpha: A Resource for Invasive Species Research.</title>
        <authorList>
            <person name="McCartney M.A."/>
            <person name="Auch B."/>
            <person name="Kono T."/>
            <person name="Mallez S."/>
            <person name="Zhang Y."/>
            <person name="Obille A."/>
            <person name="Becker A."/>
            <person name="Abrahante J.E."/>
            <person name="Garbe J."/>
            <person name="Badalamenti J.P."/>
            <person name="Herman A."/>
            <person name="Mangelson H."/>
            <person name="Liachko I."/>
            <person name="Sullivan S."/>
            <person name="Sone E.D."/>
            <person name="Koren S."/>
            <person name="Silverstein K.A.T."/>
            <person name="Beckman K.B."/>
            <person name="Gohl D.M."/>
        </authorList>
    </citation>
    <scope>NUCLEOTIDE SEQUENCE</scope>
    <source>
        <strain evidence="1">Duluth1</strain>
        <tissue evidence="1">Whole animal</tissue>
    </source>
</reference>
<dbReference type="EMBL" id="JAIWYP010000003">
    <property type="protein sequence ID" value="KAH3854877.1"/>
    <property type="molecule type" value="Genomic_DNA"/>
</dbReference>
<reference evidence="1" key="2">
    <citation type="submission" date="2020-11" db="EMBL/GenBank/DDBJ databases">
        <authorList>
            <person name="McCartney M.A."/>
            <person name="Auch B."/>
            <person name="Kono T."/>
            <person name="Mallez S."/>
            <person name="Becker A."/>
            <person name="Gohl D.M."/>
            <person name="Silverstein K.A.T."/>
            <person name="Koren S."/>
            <person name="Bechman K.B."/>
            <person name="Herman A."/>
            <person name="Abrahante J.E."/>
            <person name="Garbe J."/>
        </authorList>
    </citation>
    <scope>NUCLEOTIDE SEQUENCE</scope>
    <source>
        <strain evidence="1">Duluth1</strain>
        <tissue evidence="1">Whole animal</tissue>
    </source>
</reference>
<evidence type="ECO:0000313" key="1">
    <source>
        <dbReference type="EMBL" id="KAH3854877.1"/>
    </source>
</evidence>
<dbReference type="AlphaFoldDB" id="A0A9D4LCX8"/>